<keyword evidence="1" id="KW-0812">Transmembrane</keyword>
<organism evidence="2 3">
    <name type="scientific">Aspergillus brasiliensis (strain CBS 101740 / IMI 381727 / IBT 21946)</name>
    <dbReference type="NCBI Taxonomy" id="767769"/>
    <lineage>
        <taxon>Eukaryota</taxon>
        <taxon>Fungi</taxon>
        <taxon>Dikarya</taxon>
        <taxon>Ascomycota</taxon>
        <taxon>Pezizomycotina</taxon>
        <taxon>Eurotiomycetes</taxon>
        <taxon>Eurotiomycetidae</taxon>
        <taxon>Eurotiales</taxon>
        <taxon>Aspergillaceae</taxon>
        <taxon>Aspergillus</taxon>
        <taxon>Aspergillus subgen. Circumdati</taxon>
    </lineage>
</organism>
<dbReference type="GeneID" id="93577934"/>
<dbReference type="RefSeq" id="XP_067481870.1">
    <property type="nucleotide sequence ID" value="XM_067625446.1"/>
</dbReference>
<sequence>MIYRKISSFLLFSPNPSGSHPKPYQGNPPFISFLLFSSLSRFIFTAGVLKYWIWRSVLGFCVDYVKCSFFFLYYLAGGLSTCLIRYPCIIFVISSCMERNHNAMPELH</sequence>
<dbReference type="AlphaFoldDB" id="A0A1L9USM3"/>
<dbReference type="OrthoDB" id="10508643at2759"/>
<dbReference type="VEuPathDB" id="FungiDB:ASPBRDRAFT_455844"/>
<dbReference type="Proteomes" id="UP000184499">
    <property type="component" value="Unassembled WGS sequence"/>
</dbReference>
<evidence type="ECO:0000256" key="1">
    <source>
        <dbReference type="SAM" id="Phobius"/>
    </source>
</evidence>
<keyword evidence="1" id="KW-1133">Transmembrane helix</keyword>
<feature type="transmembrane region" description="Helical" evidence="1">
    <location>
        <begin position="70"/>
        <end position="93"/>
    </location>
</feature>
<accession>A0A1L9USM3</accession>
<dbReference type="EMBL" id="KV878681">
    <property type="protein sequence ID" value="OJJ74622.1"/>
    <property type="molecule type" value="Genomic_DNA"/>
</dbReference>
<keyword evidence="1" id="KW-0472">Membrane</keyword>
<evidence type="ECO:0000313" key="3">
    <source>
        <dbReference type="Proteomes" id="UP000184499"/>
    </source>
</evidence>
<keyword evidence="3" id="KW-1185">Reference proteome</keyword>
<evidence type="ECO:0000313" key="2">
    <source>
        <dbReference type="EMBL" id="OJJ74622.1"/>
    </source>
</evidence>
<feature type="transmembrane region" description="Helical" evidence="1">
    <location>
        <begin position="31"/>
        <end position="49"/>
    </location>
</feature>
<reference evidence="3" key="1">
    <citation type="journal article" date="2017" name="Genome Biol.">
        <title>Comparative genomics reveals high biological diversity and specific adaptations in the industrially and medically important fungal genus Aspergillus.</title>
        <authorList>
            <person name="de Vries R.P."/>
            <person name="Riley R."/>
            <person name="Wiebenga A."/>
            <person name="Aguilar-Osorio G."/>
            <person name="Amillis S."/>
            <person name="Uchima C.A."/>
            <person name="Anderluh G."/>
            <person name="Asadollahi M."/>
            <person name="Askin M."/>
            <person name="Barry K."/>
            <person name="Battaglia E."/>
            <person name="Bayram O."/>
            <person name="Benocci T."/>
            <person name="Braus-Stromeyer S.A."/>
            <person name="Caldana C."/>
            <person name="Canovas D."/>
            <person name="Cerqueira G.C."/>
            <person name="Chen F."/>
            <person name="Chen W."/>
            <person name="Choi C."/>
            <person name="Clum A."/>
            <person name="Dos Santos R.A."/>
            <person name="Damasio A.R."/>
            <person name="Diallinas G."/>
            <person name="Emri T."/>
            <person name="Fekete E."/>
            <person name="Flipphi M."/>
            <person name="Freyberg S."/>
            <person name="Gallo A."/>
            <person name="Gournas C."/>
            <person name="Habgood R."/>
            <person name="Hainaut M."/>
            <person name="Harispe M.L."/>
            <person name="Henrissat B."/>
            <person name="Hilden K.S."/>
            <person name="Hope R."/>
            <person name="Hossain A."/>
            <person name="Karabika E."/>
            <person name="Karaffa L."/>
            <person name="Karanyi Z."/>
            <person name="Krasevec N."/>
            <person name="Kuo A."/>
            <person name="Kusch H."/>
            <person name="LaButti K."/>
            <person name="Lagendijk E.L."/>
            <person name="Lapidus A."/>
            <person name="Levasseur A."/>
            <person name="Lindquist E."/>
            <person name="Lipzen A."/>
            <person name="Logrieco A.F."/>
            <person name="MacCabe A."/>
            <person name="Maekelae M.R."/>
            <person name="Malavazi I."/>
            <person name="Melin P."/>
            <person name="Meyer V."/>
            <person name="Mielnichuk N."/>
            <person name="Miskei M."/>
            <person name="Molnar A.P."/>
            <person name="Mule G."/>
            <person name="Ngan C.Y."/>
            <person name="Orejas M."/>
            <person name="Orosz E."/>
            <person name="Ouedraogo J.P."/>
            <person name="Overkamp K.M."/>
            <person name="Park H.-S."/>
            <person name="Perrone G."/>
            <person name="Piumi F."/>
            <person name="Punt P.J."/>
            <person name="Ram A.F."/>
            <person name="Ramon A."/>
            <person name="Rauscher S."/>
            <person name="Record E."/>
            <person name="Riano-Pachon D.M."/>
            <person name="Robert V."/>
            <person name="Roehrig J."/>
            <person name="Ruller R."/>
            <person name="Salamov A."/>
            <person name="Salih N.S."/>
            <person name="Samson R.A."/>
            <person name="Sandor E."/>
            <person name="Sanguinetti M."/>
            <person name="Schuetze T."/>
            <person name="Sepcic K."/>
            <person name="Shelest E."/>
            <person name="Sherlock G."/>
            <person name="Sophianopoulou V."/>
            <person name="Squina F.M."/>
            <person name="Sun H."/>
            <person name="Susca A."/>
            <person name="Todd R.B."/>
            <person name="Tsang A."/>
            <person name="Unkles S.E."/>
            <person name="van de Wiele N."/>
            <person name="van Rossen-Uffink D."/>
            <person name="Oliveira J.V."/>
            <person name="Vesth T.C."/>
            <person name="Visser J."/>
            <person name="Yu J.-H."/>
            <person name="Zhou M."/>
            <person name="Andersen M.R."/>
            <person name="Archer D.B."/>
            <person name="Baker S.E."/>
            <person name="Benoit I."/>
            <person name="Brakhage A.A."/>
            <person name="Braus G.H."/>
            <person name="Fischer R."/>
            <person name="Frisvad J.C."/>
            <person name="Goldman G.H."/>
            <person name="Houbraken J."/>
            <person name="Oakley B."/>
            <person name="Pocsi I."/>
            <person name="Scazzocchio C."/>
            <person name="Seiboth B."/>
            <person name="vanKuyk P.A."/>
            <person name="Wortman J."/>
            <person name="Dyer P.S."/>
            <person name="Grigoriev I.V."/>
        </authorList>
    </citation>
    <scope>NUCLEOTIDE SEQUENCE [LARGE SCALE GENOMIC DNA]</scope>
    <source>
        <strain evidence="3">CBS 101740 / IMI 381727 / IBT 21946</strain>
    </source>
</reference>
<gene>
    <name evidence="2" type="ORF">ASPBRDRAFT_455844</name>
</gene>
<proteinExistence type="predicted"/>
<protein>
    <submittedName>
        <fullName evidence="2">Uncharacterized protein</fullName>
    </submittedName>
</protein>
<name>A0A1L9USM3_ASPBC</name>